<dbReference type="PROSITE" id="PS51257">
    <property type="entry name" value="PROKAR_LIPOPROTEIN"/>
    <property type="match status" value="1"/>
</dbReference>
<name>A0ABT8GP09_9BACL</name>
<reference evidence="3" key="1">
    <citation type="submission" date="2023-07" db="EMBL/GenBank/DDBJ databases">
        <title>Ureibacillus sp. isolated from freshwater well.</title>
        <authorList>
            <person name="Kirdat K."/>
            <person name="Bhatt A."/>
            <person name="Teware R."/>
            <person name="Bhavsar Y."/>
            <person name="Yadav A."/>
        </authorList>
    </citation>
    <scope>NUCLEOTIDE SEQUENCE</scope>
    <source>
        <strain evidence="3">BA0131</strain>
    </source>
</reference>
<feature type="region of interest" description="Disordered" evidence="1">
    <location>
        <begin position="136"/>
        <end position="187"/>
    </location>
</feature>
<gene>
    <name evidence="3" type="ORF">QYB95_06370</name>
</gene>
<protein>
    <submittedName>
        <fullName evidence="3">FixH family protein</fullName>
    </submittedName>
</protein>
<keyword evidence="4" id="KW-1185">Reference proteome</keyword>
<evidence type="ECO:0000259" key="2">
    <source>
        <dbReference type="Pfam" id="PF13115"/>
    </source>
</evidence>
<evidence type="ECO:0000313" key="3">
    <source>
        <dbReference type="EMBL" id="MDN4493161.1"/>
    </source>
</evidence>
<feature type="domain" description="YtkA-like" evidence="2">
    <location>
        <begin position="38"/>
        <end position="113"/>
    </location>
</feature>
<dbReference type="InterPro" id="IPR032693">
    <property type="entry name" value="YtkA-like_dom"/>
</dbReference>
<evidence type="ECO:0000256" key="1">
    <source>
        <dbReference type="SAM" id="MobiDB-lite"/>
    </source>
</evidence>
<dbReference type="Proteomes" id="UP001172743">
    <property type="component" value="Unassembled WGS sequence"/>
</dbReference>
<dbReference type="RefSeq" id="WP_301137450.1">
    <property type="nucleotide sequence ID" value="NZ_JAUHTQ010000003.1"/>
</dbReference>
<feature type="compositionally biased region" description="Basic and acidic residues" evidence="1">
    <location>
        <begin position="170"/>
        <end position="187"/>
    </location>
</feature>
<sequence length="187" mass="20735">MKKWLLSLIAVPALLVGCSSNEPEVDTNEVPIDAAALEVVVDILTPEKVAVNETVELAAHITQNKENVNDADSVEFEVWESGYRDDGQMIDGEFDADGVYKADITFDHDGVYYMFAHTTARGLHVMPKQQIIVGEPDMSQVKEDDSDNSMDMNMEGHGDTHGNTSETEAEMNHTEHNSTEDSEHDHE</sequence>
<evidence type="ECO:0000313" key="4">
    <source>
        <dbReference type="Proteomes" id="UP001172743"/>
    </source>
</evidence>
<proteinExistence type="predicted"/>
<dbReference type="Pfam" id="PF13115">
    <property type="entry name" value="YtkA"/>
    <property type="match status" value="1"/>
</dbReference>
<organism evidence="3 4">
    <name type="scientific">Ureibacillus aquaedulcis</name>
    <dbReference type="NCBI Taxonomy" id="3058421"/>
    <lineage>
        <taxon>Bacteria</taxon>
        <taxon>Bacillati</taxon>
        <taxon>Bacillota</taxon>
        <taxon>Bacilli</taxon>
        <taxon>Bacillales</taxon>
        <taxon>Caryophanaceae</taxon>
        <taxon>Ureibacillus</taxon>
    </lineage>
</organism>
<accession>A0ABT8GP09</accession>
<dbReference type="EMBL" id="JAUHTQ010000003">
    <property type="protein sequence ID" value="MDN4493161.1"/>
    <property type="molecule type" value="Genomic_DNA"/>
</dbReference>
<comment type="caution">
    <text evidence="3">The sequence shown here is derived from an EMBL/GenBank/DDBJ whole genome shotgun (WGS) entry which is preliminary data.</text>
</comment>